<dbReference type="EMBL" id="QMIF01000008">
    <property type="protein sequence ID" value="TVM33085.1"/>
    <property type="molecule type" value="Genomic_DNA"/>
</dbReference>
<dbReference type="InterPro" id="IPR046342">
    <property type="entry name" value="CBS_dom_sf"/>
</dbReference>
<evidence type="ECO:0000256" key="8">
    <source>
        <dbReference type="PROSITE-ProRule" id="PRU01193"/>
    </source>
</evidence>
<evidence type="ECO:0000313" key="14">
    <source>
        <dbReference type="Proteomes" id="UP000434052"/>
    </source>
</evidence>
<evidence type="ECO:0000256" key="4">
    <source>
        <dbReference type="ARBA" id="ARBA00022989"/>
    </source>
</evidence>
<keyword evidence="4 8" id="KW-1133">Transmembrane helix</keyword>
<feature type="transmembrane region" description="Helical" evidence="10">
    <location>
        <begin position="88"/>
        <end position="107"/>
    </location>
</feature>
<dbReference type="InterPro" id="IPR044751">
    <property type="entry name" value="Ion_transp-like_CBS"/>
</dbReference>
<dbReference type="PROSITE" id="PS51371">
    <property type="entry name" value="CBS"/>
    <property type="match status" value="2"/>
</dbReference>
<dbReference type="SUPFAM" id="SSF54631">
    <property type="entry name" value="CBS-domain pair"/>
    <property type="match status" value="1"/>
</dbReference>
<feature type="domain" description="CBS" evidence="11">
    <location>
        <begin position="265"/>
        <end position="323"/>
    </location>
</feature>
<keyword evidence="2 8" id="KW-0812">Transmembrane</keyword>
<dbReference type="Pfam" id="PF00571">
    <property type="entry name" value="CBS"/>
    <property type="match status" value="2"/>
</dbReference>
<comment type="caution">
    <text evidence="13">The sequence shown here is derived from an EMBL/GenBank/DDBJ whole genome shotgun (WGS) entry which is preliminary data.</text>
</comment>
<dbReference type="PANTHER" id="PTHR22777">
    <property type="entry name" value="HEMOLYSIN-RELATED"/>
    <property type="match status" value="1"/>
</dbReference>
<feature type="region of interest" description="Disordered" evidence="9">
    <location>
        <begin position="344"/>
        <end position="369"/>
    </location>
</feature>
<comment type="subcellular location">
    <subcellularLocation>
        <location evidence="1">Membrane</location>
        <topology evidence="1">Multi-pass membrane protein</topology>
    </subcellularLocation>
</comment>
<dbReference type="AlphaFoldDB" id="A0A6P1ZEP8"/>
<feature type="domain" description="CBS" evidence="11">
    <location>
        <begin position="199"/>
        <end position="259"/>
    </location>
</feature>
<evidence type="ECO:0000256" key="9">
    <source>
        <dbReference type="SAM" id="MobiDB-lite"/>
    </source>
</evidence>
<feature type="domain" description="CNNM transmembrane" evidence="12">
    <location>
        <begin position="1"/>
        <end position="180"/>
    </location>
</feature>
<dbReference type="InterPro" id="IPR002550">
    <property type="entry name" value="CNNM"/>
</dbReference>
<evidence type="ECO:0000256" key="10">
    <source>
        <dbReference type="SAM" id="Phobius"/>
    </source>
</evidence>
<proteinExistence type="predicted"/>
<evidence type="ECO:0000256" key="3">
    <source>
        <dbReference type="ARBA" id="ARBA00022737"/>
    </source>
</evidence>
<dbReference type="GO" id="GO:0005886">
    <property type="term" value="C:plasma membrane"/>
    <property type="evidence" value="ECO:0007669"/>
    <property type="project" value="TreeGrafter"/>
</dbReference>
<evidence type="ECO:0000256" key="2">
    <source>
        <dbReference type="ARBA" id="ARBA00022692"/>
    </source>
</evidence>
<evidence type="ECO:0000256" key="5">
    <source>
        <dbReference type="ARBA" id="ARBA00023122"/>
    </source>
</evidence>
<gene>
    <name evidence="13" type="ORF">DQK91_13065</name>
</gene>
<evidence type="ECO:0000259" key="12">
    <source>
        <dbReference type="PROSITE" id="PS51846"/>
    </source>
</evidence>
<reference evidence="13 14" key="1">
    <citation type="submission" date="2018-06" db="EMBL/GenBank/DDBJ databases">
        <title>Complete genome of Desulfovibrio marinus P48SEP.</title>
        <authorList>
            <person name="Crispim J.S."/>
            <person name="Vidigal P.M.P."/>
            <person name="Silva L.C.F."/>
            <person name="Araujo L.C."/>
            <person name="Laguardia C.N."/>
            <person name="Dias R.S."/>
            <person name="Sousa M.P."/>
            <person name="Paula S.O."/>
            <person name="Silva C."/>
        </authorList>
    </citation>
    <scope>NUCLEOTIDE SEQUENCE [LARGE SCALE GENOMIC DNA]</scope>
    <source>
        <strain evidence="13 14">P48SEP</strain>
    </source>
</reference>
<protein>
    <recommendedName>
        <fullName evidence="15">Hemolysin, contains CBS domains</fullName>
    </recommendedName>
</protein>
<evidence type="ECO:0000259" key="11">
    <source>
        <dbReference type="PROSITE" id="PS51371"/>
    </source>
</evidence>
<organism evidence="13 14">
    <name type="scientific">Oceanidesulfovibrio marinus</name>
    <dbReference type="NCBI Taxonomy" id="370038"/>
    <lineage>
        <taxon>Bacteria</taxon>
        <taxon>Pseudomonadati</taxon>
        <taxon>Thermodesulfobacteriota</taxon>
        <taxon>Desulfovibrionia</taxon>
        <taxon>Desulfovibrionales</taxon>
        <taxon>Desulfovibrionaceae</taxon>
        <taxon>Oceanidesulfovibrio</taxon>
    </lineage>
</organism>
<feature type="transmembrane region" description="Helical" evidence="10">
    <location>
        <begin position="127"/>
        <end position="148"/>
    </location>
</feature>
<evidence type="ECO:0000256" key="6">
    <source>
        <dbReference type="ARBA" id="ARBA00023136"/>
    </source>
</evidence>
<dbReference type="RefSeq" id="WP_144305813.1">
    <property type="nucleotide sequence ID" value="NZ_QMIF01000008.1"/>
</dbReference>
<keyword evidence="3" id="KW-0677">Repeat</keyword>
<keyword evidence="6 8" id="KW-0472">Membrane</keyword>
<evidence type="ECO:0000256" key="1">
    <source>
        <dbReference type="ARBA" id="ARBA00004141"/>
    </source>
</evidence>
<keyword evidence="5 7" id="KW-0129">CBS domain</keyword>
<dbReference type="Pfam" id="PF01595">
    <property type="entry name" value="CNNM"/>
    <property type="match status" value="1"/>
</dbReference>
<dbReference type="OrthoDB" id="9798188at2"/>
<evidence type="ECO:0000256" key="7">
    <source>
        <dbReference type="PROSITE-ProRule" id="PRU00703"/>
    </source>
</evidence>
<sequence>MFALILSAGLAIIISAMCSIMEAALYSVSVSHVEYLRSMGRTSGRILQNLRSDIEKPISAILIVNTVANTAGASIAGAAAVNYFGDAYTGIFAAIFTLAILILSEILPKTVGVAYAKQIAPFMALPLKYLVLSLLPIIWVTGAITRLVRKPSASQTATTENDIMAIVSLTRKAGILKAFEESTIRNILSLDTKVVADIMTPRTVVFSLPAHISAVEARGTAKFWNHSRIPVYENDDPEEVVGIVYRRSVLNALANQQDEITLDKLMRPVRFVLGTLTLDKLLLRFLESRLHLFVVLDEYGGVDGVVTLEDVLEEMLGKEIVDETDQVEDLRELARLQRQQLTTEAASLADAAQEQTGPESPDGNARDKG</sequence>
<name>A0A6P1ZEP8_9BACT</name>
<evidence type="ECO:0000313" key="13">
    <source>
        <dbReference type="EMBL" id="TVM33085.1"/>
    </source>
</evidence>
<dbReference type="Proteomes" id="UP000434052">
    <property type="component" value="Unassembled WGS sequence"/>
</dbReference>
<dbReference type="CDD" id="cd04590">
    <property type="entry name" value="CBS_pair_CorC_HlyC_assoc"/>
    <property type="match status" value="1"/>
</dbReference>
<feature type="transmembrane region" description="Helical" evidence="10">
    <location>
        <begin position="58"/>
        <end position="81"/>
    </location>
</feature>
<dbReference type="InterPro" id="IPR000644">
    <property type="entry name" value="CBS_dom"/>
</dbReference>
<dbReference type="PANTHER" id="PTHR22777:SF4">
    <property type="entry name" value="UPF0053 PROTEIN SLL1254"/>
    <property type="match status" value="1"/>
</dbReference>
<evidence type="ECO:0008006" key="15">
    <source>
        <dbReference type="Google" id="ProtNLM"/>
    </source>
</evidence>
<accession>A0A6P1ZEP8</accession>
<dbReference type="Gene3D" id="3.10.580.10">
    <property type="entry name" value="CBS-domain"/>
    <property type="match status" value="1"/>
</dbReference>
<dbReference type="PROSITE" id="PS51846">
    <property type="entry name" value="CNNM"/>
    <property type="match status" value="1"/>
</dbReference>